<organism evidence="16 17">
    <name type="scientific">Plasmodium vinckei vinckei</name>
    <dbReference type="NCBI Taxonomy" id="54757"/>
    <lineage>
        <taxon>Eukaryota</taxon>
        <taxon>Sar</taxon>
        <taxon>Alveolata</taxon>
        <taxon>Apicomplexa</taxon>
        <taxon>Aconoidasida</taxon>
        <taxon>Haemosporida</taxon>
        <taxon>Plasmodiidae</taxon>
        <taxon>Plasmodium</taxon>
        <taxon>Plasmodium (Vinckeia)</taxon>
    </lineage>
</organism>
<dbReference type="SUPFAM" id="SSF88723">
    <property type="entry name" value="PIN domain-like"/>
    <property type="match status" value="1"/>
</dbReference>
<keyword evidence="7" id="KW-0378">Hydrolase</keyword>
<dbReference type="OrthoDB" id="31113at2759"/>
<dbReference type="GO" id="GO:0004520">
    <property type="term" value="F:DNA endonuclease activity"/>
    <property type="evidence" value="ECO:0007669"/>
    <property type="project" value="TreeGrafter"/>
</dbReference>
<accession>A0A081I9S7</accession>
<dbReference type="Pfam" id="PF00752">
    <property type="entry name" value="XPG_N"/>
    <property type="match status" value="1"/>
</dbReference>
<evidence type="ECO:0000256" key="7">
    <source>
        <dbReference type="ARBA" id="ARBA00022801"/>
    </source>
</evidence>
<feature type="region of interest" description="Disordered" evidence="13">
    <location>
        <begin position="158"/>
        <end position="197"/>
    </location>
</feature>
<evidence type="ECO:0000256" key="4">
    <source>
        <dbReference type="ARBA" id="ARBA00022722"/>
    </source>
</evidence>
<evidence type="ECO:0000256" key="11">
    <source>
        <dbReference type="ARBA" id="ARBA00023242"/>
    </source>
</evidence>
<dbReference type="InterPro" id="IPR008918">
    <property type="entry name" value="HhH2"/>
</dbReference>
<evidence type="ECO:0000256" key="9">
    <source>
        <dbReference type="ARBA" id="ARBA00023128"/>
    </source>
</evidence>
<evidence type="ECO:0000256" key="8">
    <source>
        <dbReference type="ARBA" id="ARBA00022842"/>
    </source>
</evidence>
<reference evidence="16 17" key="1">
    <citation type="submission" date="2013-02" db="EMBL/GenBank/DDBJ databases">
        <title>The Genome Sequence of Plasmodium vinckei vinckei.</title>
        <authorList>
            <consortium name="The Broad Institute Genome Sequencing Platform"/>
            <consortium name="The Broad Institute Genome Sequencing Center for Infectious Disease"/>
            <person name="Neafsey D."/>
            <person name="Cheeseman I."/>
            <person name="Volkman S."/>
            <person name="Adams J."/>
            <person name="Walker B."/>
            <person name="Young S.K."/>
            <person name="Zeng Q."/>
            <person name="Gargeya S."/>
            <person name="Fitzgerald M."/>
            <person name="Haas B."/>
            <person name="Abouelleil A."/>
            <person name="Alvarado L."/>
            <person name="Arachchi H.M."/>
            <person name="Berlin A.M."/>
            <person name="Chapman S.B."/>
            <person name="Dewar J."/>
            <person name="Goldberg J."/>
            <person name="Griggs A."/>
            <person name="Gujja S."/>
            <person name="Hansen M."/>
            <person name="Howarth C."/>
            <person name="Imamovic A."/>
            <person name="Larimer J."/>
            <person name="McCowan C."/>
            <person name="Murphy C."/>
            <person name="Neiman D."/>
            <person name="Pearson M."/>
            <person name="Priest M."/>
            <person name="Roberts A."/>
            <person name="Saif S."/>
            <person name="Shea T."/>
            <person name="Sisk P."/>
            <person name="Sykes S."/>
            <person name="Wortman J."/>
            <person name="Nusbaum C."/>
            <person name="Birren B."/>
        </authorList>
    </citation>
    <scope>NUCLEOTIDE SEQUENCE [LARGE SCALE GENOMIC DNA]</scope>
    <source>
        <strain evidence="17">vinckei</strain>
    </source>
</reference>
<dbReference type="EMBL" id="KL446956">
    <property type="protein sequence ID" value="KEG00435.1"/>
    <property type="molecule type" value="Genomic_DNA"/>
</dbReference>
<dbReference type="GO" id="GO:0005634">
    <property type="term" value="C:nucleus"/>
    <property type="evidence" value="ECO:0007669"/>
    <property type="project" value="UniProtKB-SubCell"/>
</dbReference>
<evidence type="ECO:0000313" key="17">
    <source>
        <dbReference type="Proteomes" id="UP000030681"/>
    </source>
</evidence>
<evidence type="ECO:0000256" key="1">
    <source>
        <dbReference type="ARBA" id="ARBA00001946"/>
    </source>
</evidence>
<keyword evidence="6" id="KW-0227">DNA damage</keyword>
<dbReference type="SMART" id="SM00484">
    <property type="entry name" value="XPGI"/>
    <property type="match status" value="1"/>
</dbReference>
<sequence>MGVKGLWSIVAPIGVRVNPEIFTGKRIAIDVSIWLYELIYGNNLKSSRNNNFDELGGVFNDLWLDFSEQNSDIRLNNLKKGHLYFFFLRICKLLYYNIRPIFIFDGTPPELKKRTIFQRNLKRKNNEEKVKKTAEKLIYNYYHKSLLKLLKKKKEKKEKKDGITGSKKNKDLSNEKDNKNPDLVENEKQEDINPLNNELNKLGTNNLIEIYEDIKENNESLNRISENVGSVKITAKEVLNICNNNTDDLNKIKSKVLMLTDEDISKLDQNKEVTKTAIEIGKENNDEIVDDIVMTKNMIRKKYYAGIPEDFKGFLSMRRTVDIIDINNFNINIDEVTKKMKEAEQKYSNKCDKNVFSNISTSMLLNNEEAEMGDEEVEVIENVENEMNVEENIMSYIKSENKMNSKEINVLEMPTNNLFVDGKDEYKVYYVNNEEIKIPLFKEINKEVFEKLPVKLQYRILQDIKEEWYADNRLKAIKSKDDMDIFSQVQIETYIRMIKTDFEIEKLKIKMAENIQNEKLDGELIINTNLSKKFNENLTARNYNDIKDTITKRKKKKKGKESFLNEILGGPGVQNFDGVVEIEEDEEPPEMASIPNAVEMGEDAETDKVTEIDQVLVKKTYDEKVSPTKLLSDYKESLLMKDEDLFGEDFFEIKNEEAVNGEKNKDGKIDKEEAESISKRVQDGITDDSFFIIEETELKSDEFANLEMDKLEEKNNTEVEIIIDDNDNDDVENVKEQSNILVPTPSEPVVCVSSSESSSSSFESIAHGKEPLASLGDDDVVVLPSDKESTGKDDHLDNATVKEVEANDIEKGDVVELADVVAEADVVELADAVAEADVVEKDEVIELADMVEDAEGDVVDLGDAAEEGDAGRAQKFLTKEIMNNILIKKKIDLKNAGENDLLENFLNNKEVLDAFGESKVIENEEGIQGLEGIDEDMDEKTIDSRLNEKQKEGEELMKEYKRLKNTNITINEEMNEDIKLLLDFFGIPYIQSPCEAEAQCSYLNNNNYCDAIISDDSDVIVFSGKTIIKNFFNKKKTVEVYEKNLIERKLGLYQDDLINISMLCGCDYTVGVHGIGIVNALEVVKAFPTFEDLKILKEIVSNPLRHLYQENDENNYSDEIKHFLNTHKNYKLNWIFPKNFPDREVYKCFKYPKVCKDIKKFEWHPPNMNNIIHYLNKTTNISEDKIFDVLDPILKKYNVKVRSYQLRIEDFFPVIEKKRKSVDDLINTIRNKKKSTTPKKTTTPRKKKSTSKQNANNNNEWSDNSSNQPNVTDEMSNLIDANPSGIVVSKRMSNALKHIKKRKETIKNSASKKGTQKDA</sequence>
<evidence type="ECO:0000256" key="10">
    <source>
        <dbReference type="ARBA" id="ARBA00023204"/>
    </source>
</evidence>
<evidence type="ECO:0000256" key="12">
    <source>
        <dbReference type="SAM" id="Coils"/>
    </source>
</evidence>
<dbReference type="Gene3D" id="1.10.150.20">
    <property type="entry name" value="5' to 3' exonuclease, C-terminal subdomain"/>
    <property type="match status" value="1"/>
</dbReference>
<evidence type="ECO:0000256" key="2">
    <source>
        <dbReference type="ARBA" id="ARBA00004123"/>
    </source>
</evidence>
<evidence type="ECO:0000259" key="14">
    <source>
        <dbReference type="SMART" id="SM00484"/>
    </source>
</evidence>
<dbReference type="CDD" id="cd09868">
    <property type="entry name" value="PIN_XPG_RAD2"/>
    <property type="match status" value="2"/>
</dbReference>
<dbReference type="GeneID" id="19962825"/>
<evidence type="ECO:0000256" key="5">
    <source>
        <dbReference type="ARBA" id="ARBA00022723"/>
    </source>
</evidence>
<feature type="compositionally biased region" description="Basic residues" evidence="13">
    <location>
        <begin position="1230"/>
        <end position="1250"/>
    </location>
</feature>
<protein>
    <submittedName>
        <fullName evidence="16">DNA excision repair protein ERCC-5</fullName>
    </submittedName>
</protein>
<keyword evidence="8" id="KW-0460">Magnesium</keyword>
<dbReference type="KEGG" id="pvv:PVVCY_0300460"/>
<gene>
    <name evidence="16" type="ORF">YYE_04619</name>
</gene>
<feature type="domain" description="XPG-I" evidence="14">
    <location>
        <begin position="983"/>
        <end position="1052"/>
    </location>
</feature>
<dbReference type="GO" id="GO:0006281">
    <property type="term" value="P:DNA repair"/>
    <property type="evidence" value="ECO:0007669"/>
    <property type="project" value="UniProtKB-KW"/>
</dbReference>
<keyword evidence="4" id="KW-0540">Nuclease</keyword>
<dbReference type="Pfam" id="PF00867">
    <property type="entry name" value="XPG_I"/>
    <property type="match status" value="1"/>
</dbReference>
<dbReference type="PANTHER" id="PTHR16171:SF7">
    <property type="entry name" value="DNA REPAIR PROTEIN RAD2"/>
    <property type="match status" value="1"/>
</dbReference>
<dbReference type="SMART" id="SM00279">
    <property type="entry name" value="HhH2"/>
    <property type="match status" value="1"/>
</dbReference>
<keyword evidence="12" id="KW-0175">Coiled coil</keyword>
<dbReference type="GO" id="GO:0016788">
    <property type="term" value="F:hydrolase activity, acting on ester bonds"/>
    <property type="evidence" value="ECO:0007669"/>
    <property type="project" value="InterPro"/>
</dbReference>
<dbReference type="SUPFAM" id="SSF47807">
    <property type="entry name" value="5' to 3' exonuclease, C-terminal subdomain"/>
    <property type="match status" value="1"/>
</dbReference>
<dbReference type="InterPro" id="IPR006084">
    <property type="entry name" value="XPG/Rad2"/>
</dbReference>
<dbReference type="InterPro" id="IPR029060">
    <property type="entry name" value="PIN-like_dom_sf"/>
</dbReference>
<keyword evidence="10" id="KW-0234">DNA repair</keyword>
<dbReference type="GO" id="GO:0003697">
    <property type="term" value="F:single-stranded DNA binding"/>
    <property type="evidence" value="ECO:0007669"/>
    <property type="project" value="TreeGrafter"/>
</dbReference>
<dbReference type="Proteomes" id="UP000030681">
    <property type="component" value="Unassembled WGS sequence"/>
</dbReference>
<keyword evidence="9" id="KW-0496">Mitochondrion</keyword>
<dbReference type="SMART" id="SM00485">
    <property type="entry name" value="XPGN"/>
    <property type="match status" value="1"/>
</dbReference>
<comment type="subcellular location">
    <subcellularLocation>
        <location evidence="2">Nucleus</location>
    </subcellularLocation>
</comment>
<feature type="region of interest" description="Disordered" evidence="13">
    <location>
        <begin position="1226"/>
        <end position="1319"/>
    </location>
</feature>
<evidence type="ECO:0000256" key="13">
    <source>
        <dbReference type="SAM" id="MobiDB-lite"/>
    </source>
</evidence>
<evidence type="ECO:0000256" key="6">
    <source>
        <dbReference type="ARBA" id="ARBA00022763"/>
    </source>
</evidence>
<feature type="coiled-coil region" evidence="12">
    <location>
        <begin position="946"/>
        <end position="973"/>
    </location>
</feature>
<feature type="domain" description="XPG N-terminal" evidence="15">
    <location>
        <begin position="1"/>
        <end position="126"/>
    </location>
</feature>
<dbReference type="InterPro" id="IPR006085">
    <property type="entry name" value="XPG_DNA_repair_N"/>
</dbReference>
<name>A0A081I9S7_PLAVN</name>
<dbReference type="PROSITE" id="PS00841">
    <property type="entry name" value="XPG_1"/>
    <property type="match status" value="1"/>
</dbReference>
<evidence type="ECO:0000313" key="16">
    <source>
        <dbReference type="EMBL" id="KEG00435.1"/>
    </source>
</evidence>
<comment type="cofactor">
    <cofactor evidence="1">
        <name>Mg(2+)</name>
        <dbReference type="ChEBI" id="CHEBI:18420"/>
    </cofactor>
</comment>
<feature type="compositionally biased region" description="Low complexity" evidence="13">
    <location>
        <begin position="1251"/>
        <end position="1267"/>
    </location>
</feature>
<evidence type="ECO:0000259" key="15">
    <source>
        <dbReference type="SMART" id="SM00485"/>
    </source>
</evidence>
<keyword evidence="11" id="KW-0539">Nucleus</keyword>
<dbReference type="PRINTS" id="PR00853">
    <property type="entry name" value="XPGRADSUPER"/>
</dbReference>
<keyword evidence="5" id="KW-0479">Metal-binding</keyword>
<dbReference type="Gene3D" id="3.40.50.1010">
    <property type="entry name" value="5'-nuclease"/>
    <property type="match status" value="2"/>
</dbReference>
<evidence type="ECO:0000256" key="3">
    <source>
        <dbReference type="ARBA" id="ARBA00022553"/>
    </source>
</evidence>
<feature type="coiled-coil region" evidence="12">
    <location>
        <begin position="326"/>
        <end position="353"/>
    </location>
</feature>
<dbReference type="CDD" id="cd09904">
    <property type="entry name" value="H3TH_XPG"/>
    <property type="match status" value="1"/>
</dbReference>
<dbReference type="RefSeq" id="XP_008626478.2">
    <property type="nucleotide sequence ID" value="XM_008628256.2"/>
</dbReference>
<dbReference type="InterPro" id="IPR006086">
    <property type="entry name" value="XPG-I_dom"/>
</dbReference>
<dbReference type="InterPro" id="IPR036279">
    <property type="entry name" value="5-3_exonuclease_C_sf"/>
</dbReference>
<dbReference type="InterPro" id="IPR019974">
    <property type="entry name" value="XPG_CS"/>
</dbReference>
<proteinExistence type="predicted"/>
<dbReference type="PANTHER" id="PTHR16171">
    <property type="entry name" value="DNA REPAIR PROTEIN COMPLEMENTING XP-G CELLS-RELATED"/>
    <property type="match status" value="1"/>
</dbReference>
<dbReference type="GO" id="GO:0046872">
    <property type="term" value="F:metal ion binding"/>
    <property type="evidence" value="ECO:0007669"/>
    <property type="project" value="UniProtKB-KW"/>
</dbReference>
<keyword evidence="3" id="KW-0597">Phosphoprotein</keyword>
<feature type="compositionally biased region" description="Basic and acidic residues" evidence="13">
    <location>
        <begin position="158"/>
        <end position="191"/>
    </location>
</feature>